<dbReference type="AlphaFoldDB" id="A0A2P2PLS9"/>
<protein>
    <submittedName>
        <fullName evidence="1">Uncharacterized protein</fullName>
    </submittedName>
</protein>
<reference evidence="1" key="1">
    <citation type="submission" date="2018-02" db="EMBL/GenBank/DDBJ databases">
        <title>Rhizophora mucronata_Transcriptome.</title>
        <authorList>
            <person name="Meera S.P."/>
            <person name="Sreeshan A."/>
            <person name="Augustine A."/>
        </authorList>
    </citation>
    <scope>NUCLEOTIDE SEQUENCE</scope>
    <source>
        <tissue evidence="1">Leaf</tissue>
    </source>
</reference>
<evidence type="ECO:0000313" key="1">
    <source>
        <dbReference type="EMBL" id="MBX55717.1"/>
    </source>
</evidence>
<proteinExistence type="predicted"/>
<dbReference type="EMBL" id="GGEC01075233">
    <property type="protein sequence ID" value="MBX55717.1"/>
    <property type="molecule type" value="Transcribed_RNA"/>
</dbReference>
<accession>A0A2P2PLS9</accession>
<name>A0A2P2PLS9_RHIMU</name>
<organism evidence="1">
    <name type="scientific">Rhizophora mucronata</name>
    <name type="common">Asiatic mangrove</name>
    <dbReference type="NCBI Taxonomy" id="61149"/>
    <lineage>
        <taxon>Eukaryota</taxon>
        <taxon>Viridiplantae</taxon>
        <taxon>Streptophyta</taxon>
        <taxon>Embryophyta</taxon>
        <taxon>Tracheophyta</taxon>
        <taxon>Spermatophyta</taxon>
        <taxon>Magnoliopsida</taxon>
        <taxon>eudicotyledons</taxon>
        <taxon>Gunneridae</taxon>
        <taxon>Pentapetalae</taxon>
        <taxon>rosids</taxon>
        <taxon>fabids</taxon>
        <taxon>Malpighiales</taxon>
        <taxon>Rhizophoraceae</taxon>
        <taxon>Rhizophora</taxon>
    </lineage>
</organism>
<sequence>MAVCLLAFNASKVALEVPQKQ</sequence>